<proteinExistence type="predicted"/>
<dbReference type="Proteomes" id="UP000192527">
    <property type="component" value="Chromosome"/>
</dbReference>
<dbReference type="SUPFAM" id="SSF55729">
    <property type="entry name" value="Acyl-CoA N-acyltransferases (Nat)"/>
    <property type="match status" value="1"/>
</dbReference>
<dbReference type="EMBL" id="CP020772">
    <property type="protein sequence ID" value="ARI78141.1"/>
    <property type="molecule type" value="Genomic_DNA"/>
</dbReference>
<feature type="domain" description="N-acetyltransferase" evidence="1">
    <location>
        <begin position="1"/>
        <end position="174"/>
    </location>
</feature>
<protein>
    <recommendedName>
        <fullName evidence="1">N-acetyltransferase domain-containing protein</fullName>
    </recommendedName>
</protein>
<dbReference type="InterPro" id="IPR016181">
    <property type="entry name" value="Acyl_CoA_acyltransferase"/>
</dbReference>
<evidence type="ECO:0000259" key="1">
    <source>
        <dbReference type="PROSITE" id="PS51186"/>
    </source>
</evidence>
<dbReference type="Pfam" id="PF08445">
    <property type="entry name" value="FR47"/>
    <property type="match status" value="1"/>
</dbReference>
<sequence>MHVRKARLDDALGIAKVSVNAWRSTYKGIVSDDFLEKMTIQKRAEKWRDKISGKNEIIYVAEVNEVIVGYASGGVERGRMKEYDGELYAIYLLEAFQNRGHGKLLLSYLSTEMEVRGYTSLLVWVLEANHSKDFYKRLEGKKIAEDTMELSGIDYRLLGFGWPSITELREQLSI</sequence>
<organism evidence="2 3">
    <name type="scientific">Halobacillus mangrovi</name>
    <dbReference type="NCBI Taxonomy" id="402384"/>
    <lineage>
        <taxon>Bacteria</taxon>
        <taxon>Bacillati</taxon>
        <taxon>Bacillota</taxon>
        <taxon>Bacilli</taxon>
        <taxon>Bacillales</taxon>
        <taxon>Bacillaceae</taxon>
        <taxon>Halobacillus</taxon>
    </lineage>
</organism>
<reference evidence="2 3" key="1">
    <citation type="submission" date="2017-04" db="EMBL/GenBank/DDBJ databases">
        <title>The whole genome sequencing and assembly of Halobacillus mangrovi strain.</title>
        <authorList>
            <person name="Lee S.-J."/>
            <person name="Park M.-K."/>
            <person name="Kim J.-Y."/>
            <person name="Lee Y.-J."/>
            <person name="Yi H."/>
            <person name="Bahn Y.-S."/>
            <person name="Kim J.F."/>
            <person name="Lee D.-W."/>
        </authorList>
    </citation>
    <scope>NUCLEOTIDE SEQUENCE [LARGE SCALE GENOMIC DNA]</scope>
    <source>
        <strain evidence="2 3">KTB 131</strain>
    </source>
</reference>
<dbReference type="STRING" id="402384.HM131_15350"/>
<dbReference type="GO" id="GO:0016747">
    <property type="term" value="F:acyltransferase activity, transferring groups other than amino-acyl groups"/>
    <property type="evidence" value="ECO:0007669"/>
    <property type="project" value="InterPro"/>
</dbReference>
<dbReference type="RefSeq" id="WP_085030601.1">
    <property type="nucleotide sequence ID" value="NZ_CP020772.1"/>
</dbReference>
<keyword evidence="3" id="KW-1185">Reference proteome</keyword>
<dbReference type="PROSITE" id="PS51186">
    <property type="entry name" value="GNAT"/>
    <property type="match status" value="1"/>
</dbReference>
<dbReference type="KEGG" id="hmn:HM131_15350"/>
<dbReference type="AlphaFoldDB" id="A0A1W5ZY27"/>
<dbReference type="InterPro" id="IPR000182">
    <property type="entry name" value="GNAT_dom"/>
</dbReference>
<dbReference type="InterPro" id="IPR013653">
    <property type="entry name" value="GCN5-like_dom"/>
</dbReference>
<dbReference type="CDD" id="cd04301">
    <property type="entry name" value="NAT_SF"/>
    <property type="match status" value="1"/>
</dbReference>
<gene>
    <name evidence="2" type="ORF">HM131_15350</name>
</gene>
<evidence type="ECO:0000313" key="2">
    <source>
        <dbReference type="EMBL" id="ARI78141.1"/>
    </source>
</evidence>
<name>A0A1W5ZY27_9BACI</name>
<dbReference type="Gene3D" id="3.40.630.30">
    <property type="match status" value="1"/>
</dbReference>
<accession>A0A1W5ZY27</accession>
<dbReference type="OrthoDB" id="5292888at2"/>
<evidence type="ECO:0000313" key="3">
    <source>
        <dbReference type="Proteomes" id="UP000192527"/>
    </source>
</evidence>